<evidence type="ECO:0000256" key="7">
    <source>
        <dbReference type="ARBA" id="ARBA00023014"/>
    </source>
</evidence>
<dbReference type="InterPro" id="IPR015422">
    <property type="entry name" value="PyrdxlP-dep_Trfase_small"/>
</dbReference>
<keyword evidence="4" id="KW-0479">Metal-binding</keyword>
<keyword evidence="6" id="KW-0408">Iron</keyword>
<dbReference type="InterPro" id="IPR016454">
    <property type="entry name" value="Cysteine_dSase"/>
</dbReference>
<dbReference type="GO" id="GO:0051536">
    <property type="term" value="F:iron-sulfur cluster binding"/>
    <property type="evidence" value="ECO:0007669"/>
    <property type="project" value="UniProtKB-KW"/>
</dbReference>
<dbReference type="PANTHER" id="PTHR11601:SF34">
    <property type="entry name" value="CYSTEINE DESULFURASE"/>
    <property type="match status" value="1"/>
</dbReference>
<dbReference type="InterPro" id="IPR015424">
    <property type="entry name" value="PyrdxlP-dep_Trfase"/>
</dbReference>
<dbReference type="SUPFAM" id="SSF53383">
    <property type="entry name" value="PLP-dependent transferases"/>
    <property type="match status" value="1"/>
</dbReference>
<proteinExistence type="inferred from homology"/>
<evidence type="ECO:0000313" key="11">
    <source>
        <dbReference type="Proteomes" id="UP000178724"/>
    </source>
</evidence>
<protein>
    <submittedName>
        <fullName evidence="10">Cysteine desulfurase NifS</fullName>
    </submittedName>
</protein>
<comment type="caution">
    <text evidence="10">The sequence shown here is derived from an EMBL/GenBank/DDBJ whole genome shotgun (WGS) entry which is preliminary data.</text>
</comment>
<evidence type="ECO:0000256" key="5">
    <source>
        <dbReference type="ARBA" id="ARBA00022898"/>
    </source>
</evidence>
<evidence type="ECO:0000256" key="6">
    <source>
        <dbReference type="ARBA" id="ARBA00023004"/>
    </source>
</evidence>
<dbReference type="InterPro" id="IPR015421">
    <property type="entry name" value="PyrdxlP-dep_Trfase_major"/>
</dbReference>
<dbReference type="PIRSF" id="PIRSF005572">
    <property type="entry name" value="NifS"/>
    <property type="match status" value="1"/>
</dbReference>
<evidence type="ECO:0000259" key="9">
    <source>
        <dbReference type="Pfam" id="PF00266"/>
    </source>
</evidence>
<dbReference type="EMBL" id="METM01000005">
    <property type="protein sequence ID" value="OGB90704.1"/>
    <property type="molecule type" value="Genomic_DNA"/>
</dbReference>
<evidence type="ECO:0000256" key="3">
    <source>
        <dbReference type="ARBA" id="ARBA00022679"/>
    </source>
</evidence>
<evidence type="ECO:0000256" key="4">
    <source>
        <dbReference type="ARBA" id="ARBA00022723"/>
    </source>
</evidence>
<evidence type="ECO:0000313" key="10">
    <source>
        <dbReference type="EMBL" id="OGB90704.1"/>
    </source>
</evidence>
<comment type="catalytic activity">
    <reaction evidence="8">
        <text>(sulfur carrier)-H + L-cysteine = (sulfur carrier)-SH + L-alanine</text>
        <dbReference type="Rhea" id="RHEA:43892"/>
        <dbReference type="Rhea" id="RHEA-COMP:14737"/>
        <dbReference type="Rhea" id="RHEA-COMP:14739"/>
        <dbReference type="ChEBI" id="CHEBI:29917"/>
        <dbReference type="ChEBI" id="CHEBI:35235"/>
        <dbReference type="ChEBI" id="CHEBI:57972"/>
        <dbReference type="ChEBI" id="CHEBI:64428"/>
        <dbReference type="EC" id="2.8.1.7"/>
    </reaction>
</comment>
<keyword evidence="3" id="KW-0808">Transferase</keyword>
<name>A0A1F4Q445_UNCSA</name>
<dbReference type="Pfam" id="PF00266">
    <property type="entry name" value="Aminotran_5"/>
    <property type="match status" value="1"/>
</dbReference>
<reference evidence="10 11" key="1">
    <citation type="journal article" date="2016" name="Nat. Commun.">
        <title>Thousands of microbial genomes shed light on interconnected biogeochemical processes in an aquifer system.</title>
        <authorList>
            <person name="Anantharaman K."/>
            <person name="Brown C.T."/>
            <person name="Hug L.A."/>
            <person name="Sharon I."/>
            <person name="Castelle C.J."/>
            <person name="Probst A.J."/>
            <person name="Thomas B.C."/>
            <person name="Singh A."/>
            <person name="Wilkins M.J."/>
            <person name="Karaoz U."/>
            <person name="Brodie E.L."/>
            <person name="Williams K.H."/>
            <person name="Hubbard S.S."/>
            <person name="Banfield J.F."/>
        </authorList>
    </citation>
    <scope>NUCLEOTIDE SEQUENCE [LARGE SCALE GENOMIC DNA]</scope>
</reference>
<dbReference type="InterPro" id="IPR000192">
    <property type="entry name" value="Aminotrans_V_dom"/>
</dbReference>
<dbReference type="PANTHER" id="PTHR11601">
    <property type="entry name" value="CYSTEINE DESULFURYLASE FAMILY MEMBER"/>
    <property type="match status" value="1"/>
</dbReference>
<accession>A0A1F4Q445</accession>
<dbReference type="Proteomes" id="UP000178724">
    <property type="component" value="Unassembled WGS sequence"/>
</dbReference>
<dbReference type="GO" id="GO:0046872">
    <property type="term" value="F:metal ion binding"/>
    <property type="evidence" value="ECO:0007669"/>
    <property type="project" value="UniProtKB-KW"/>
</dbReference>
<keyword evidence="7" id="KW-0411">Iron-sulfur</keyword>
<dbReference type="Gene3D" id="3.40.640.10">
    <property type="entry name" value="Type I PLP-dependent aspartate aminotransferase-like (Major domain)"/>
    <property type="match status" value="1"/>
</dbReference>
<gene>
    <name evidence="10" type="ORF">A2625_07250</name>
</gene>
<sequence>MSLYFDHMANTPVDPRVVEAMLPHLRETFGNPLNFHDYGAKSAAAIEEARQKTADLIGAKPGEIIFTSCGSESNNLAIKGIAKTNEKKGKHIITSSIEHFSVLYPLKELEKEGCKVTYLPVDKFGVVSPESVAAAIMPETTLITLTHASNEIGTIEPIREIAEKVKGKAVFHVDAVQTAGSIPINVAELGVDALTLSANLFYGPTGVAALYLKKGTRILPLILGGTQEEGKRAGTHNIPGIVGMGIAAELAKLEMDANAKKLIPLRDKLLKRIPEIIRDYFVTGHPTQRLPGHASGYVKYIEGESMSMFLNMEGIAISTGSACVSKALKASHVVVAIGVSPEDVHGSIVLSLGKDNEEKDIDVFLEKFPPIVERLRQMSPLTR</sequence>
<evidence type="ECO:0000256" key="2">
    <source>
        <dbReference type="ARBA" id="ARBA00006490"/>
    </source>
</evidence>
<dbReference type="AlphaFoldDB" id="A0A1F4Q445"/>
<feature type="domain" description="Aminotransferase class V" evidence="9">
    <location>
        <begin position="4"/>
        <end position="364"/>
    </location>
</feature>
<comment type="similarity">
    <text evidence="2">Belongs to the class-V pyridoxal-phosphate-dependent aminotransferase family. NifS/IscS subfamily.</text>
</comment>
<dbReference type="Gene3D" id="3.90.1150.10">
    <property type="entry name" value="Aspartate Aminotransferase, domain 1"/>
    <property type="match status" value="1"/>
</dbReference>
<evidence type="ECO:0000256" key="8">
    <source>
        <dbReference type="ARBA" id="ARBA00050776"/>
    </source>
</evidence>
<organism evidence="10 11">
    <name type="scientific">candidate division WOR-1 bacterium RIFCSPHIGHO2_01_FULL_53_15</name>
    <dbReference type="NCBI Taxonomy" id="1802564"/>
    <lineage>
        <taxon>Bacteria</taxon>
        <taxon>Bacillati</taxon>
        <taxon>Saganbacteria</taxon>
    </lineage>
</organism>
<evidence type="ECO:0000256" key="1">
    <source>
        <dbReference type="ARBA" id="ARBA00001933"/>
    </source>
</evidence>
<comment type="cofactor">
    <cofactor evidence="1">
        <name>pyridoxal 5'-phosphate</name>
        <dbReference type="ChEBI" id="CHEBI:597326"/>
    </cofactor>
</comment>
<keyword evidence="5" id="KW-0663">Pyridoxal phosphate</keyword>
<dbReference type="GO" id="GO:0031071">
    <property type="term" value="F:cysteine desulfurase activity"/>
    <property type="evidence" value="ECO:0007669"/>
    <property type="project" value="UniProtKB-EC"/>
</dbReference>